<gene>
    <name evidence="1" type="ORF">E2C01_081884</name>
</gene>
<evidence type="ECO:0000313" key="2">
    <source>
        <dbReference type="Proteomes" id="UP000324222"/>
    </source>
</evidence>
<organism evidence="1 2">
    <name type="scientific">Portunus trituberculatus</name>
    <name type="common">Swimming crab</name>
    <name type="synonym">Neptunus trituberculatus</name>
    <dbReference type="NCBI Taxonomy" id="210409"/>
    <lineage>
        <taxon>Eukaryota</taxon>
        <taxon>Metazoa</taxon>
        <taxon>Ecdysozoa</taxon>
        <taxon>Arthropoda</taxon>
        <taxon>Crustacea</taxon>
        <taxon>Multicrustacea</taxon>
        <taxon>Malacostraca</taxon>
        <taxon>Eumalacostraca</taxon>
        <taxon>Eucarida</taxon>
        <taxon>Decapoda</taxon>
        <taxon>Pleocyemata</taxon>
        <taxon>Brachyura</taxon>
        <taxon>Eubrachyura</taxon>
        <taxon>Portunoidea</taxon>
        <taxon>Portunidae</taxon>
        <taxon>Portuninae</taxon>
        <taxon>Portunus</taxon>
    </lineage>
</organism>
<protein>
    <submittedName>
        <fullName evidence="1">Uncharacterized protein</fullName>
    </submittedName>
</protein>
<dbReference type="AlphaFoldDB" id="A0A5B7IZA9"/>
<sequence length="46" mass="5422">MSSCPSIFCQQHQVFCLSFQYHLLSYTLLLGPHLHFLQSFFKCEVL</sequence>
<name>A0A5B7IZA9_PORTR</name>
<dbReference type="Proteomes" id="UP000324222">
    <property type="component" value="Unassembled WGS sequence"/>
</dbReference>
<comment type="caution">
    <text evidence="1">The sequence shown here is derived from an EMBL/GenBank/DDBJ whole genome shotgun (WGS) entry which is preliminary data.</text>
</comment>
<accession>A0A5B7IZA9</accession>
<dbReference type="EMBL" id="VSRR010073337">
    <property type="protein sequence ID" value="MPC87036.1"/>
    <property type="molecule type" value="Genomic_DNA"/>
</dbReference>
<evidence type="ECO:0000313" key="1">
    <source>
        <dbReference type="EMBL" id="MPC87036.1"/>
    </source>
</evidence>
<reference evidence="1 2" key="1">
    <citation type="submission" date="2019-05" db="EMBL/GenBank/DDBJ databases">
        <title>Another draft genome of Portunus trituberculatus and its Hox gene families provides insights of decapod evolution.</title>
        <authorList>
            <person name="Jeong J.-H."/>
            <person name="Song I."/>
            <person name="Kim S."/>
            <person name="Choi T."/>
            <person name="Kim D."/>
            <person name="Ryu S."/>
            <person name="Kim W."/>
        </authorList>
    </citation>
    <scope>NUCLEOTIDE SEQUENCE [LARGE SCALE GENOMIC DNA]</scope>
    <source>
        <tissue evidence="1">Muscle</tissue>
    </source>
</reference>
<proteinExistence type="predicted"/>
<keyword evidence="2" id="KW-1185">Reference proteome</keyword>